<gene>
    <name evidence="2" type="ORF">EB796_002939</name>
</gene>
<reference evidence="2" key="1">
    <citation type="submission" date="2020-06" db="EMBL/GenBank/DDBJ databases">
        <title>Draft genome of Bugula neritina, a colonial animal packing powerful symbionts and potential medicines.</title>
        <authorList>
            <person name="Rayko M."/>
        </authorList>
    </citation>
    <scope>NUCLEOTIDE SEQUENCE [LARGE SCALE GENOMIC DNA]</scope>
    <source>
        <strain evidence="2">Kwan_BN1</strain>
    </source>
</reference>
<organism evidence="2 3">
    <name type="scientific">Bugula neritina</name>
    <name type="common">Brown bryozoan</name>
    <name type="synonym">Sertularia neritina</name>
    <dbReference type="NCBI Taxonomy" id="10212"/>
    <lineage>
        <taxon>Eukaryota</taxon>
        <taxon>Metazoa</taxon>
        <taxon>Spiralia</taxon>
        <taxon>Lophotrochozoa</taxon>
        <taxon>Bryozoa</taxon>
        <taxon>Gymnolaemata</taxon>
        <taxon>Cheilostomatida</taxon>
        <taxon>Flustrina</taxon>
        <taxon>Buguloidea</taxon>
        <taxon>Bugulidae</taxon>
        <taxon>Bugula</taxon>
    </lineage>
</organism>
<feature type="signal peptide" evidence="1">
    <location>
        <begin position="1"/>
        <end position="18"/>
    </location>
</feature>
<dbReference type="OrthoDB" id="10056684at2759"/>
<protein>
    <submittedName>
        <fullName evidence="2">Uncharacterized protein</fullName>
    </submittedName>
</protein>
<evidence type="ECO:0000313" key="3">
    <source>
        <dbReference type="Proteomes" id="UP000593567"/>
    </source>
</evidence>
<dbReference type="EMBL" id="VXIV02000362">
    <property type="protein sequence ID" value="KAF6038753.1"/>
    <property type="molecule type" value="Genomic_DNA"/>
</dbReference>
<sequence length="83" mass="9107">MNFLIAGTQSFLAICILAILKEDKEDKVIFFGNIEQAVNTSAKGNMCLLVGKQDGTVVVPVYDWANFLEVKKIVGINDTINSQ</sequence>
<feature type="chain" id="PRO_5029776559" evidence="1">
    <location>
        <begin position="19"/>
        <end position="83"/>
    </location>
</feature>
<dbReference type="AlphaFoldDB" id="A0A7J7KKG3"/>
<dbReference type="Proteomes" id="UP000593567">
    <property type="component" value="Unassembled WGS sequence"/>
</dbReference>
<keyword evidence="3" id="KW-1185">Reference proteome</keyword>
<evidence type="ECO:0000313" key="2">
    <source>
        <dbReference type="EMBL" id="KAF6038753.1"/>
    </source>
</evidence>
<accession>A0A7J7KKG3</accession>
<comment type="caution">
    <text evidence="2">The sequence shown here is derived from an EMBL/GenBank/DDBJ whole genome shotgun (WGS) entry which is preliminary data.</text>
</comment>
<proteinExistence type="predicted"/>
<evidence type="ECO:0000256" key="1">
    <source>
        <dbReference type="SAM" id="SignalP"/>
    </source>
</evidence>
<keyword evidence="1" id="KW-0732">Signal</keyword>
<name>A0A7J7KKG3_BUGNE</name>